<dbReference type="EMBL" id="MU276124">
    <property type="protein sequence ID" value="KAI0041414.1"/>
    <property type="molecule type" value="Genomic_DNA"/>
</dbReference>
<gene>
    <name evidence="1" type="ORF">FA95DRAFT_1501518</name>
</gene>
<name>A0ACB8RBF1_9AGAM</name>
<accession>A0ACB8RBF1</accession>
<reference evidence="1" key="2">
    <citation type="journal article" date="2022" name="New Phytol.">
        <title>Evolutionary transition to the ectomycorrhizal habit in the genomes of a hyperdiverse lineage of mushroom-forming fungi.</title>
        <authorList>
            <person name="Looney B."/>
            <person name="Miyauchi S."/>
            <person name="Morin E."/>
            <person name="Drula E."/>
            <person name="Courty P.E."/>
            <person name="Kohler A."/>
            <person name="Kuo A."/>
            <person name="LaButti K."/>
            <person name="Pangilinan J."/>
            <person name="Lipzen A."/>
            <person name="Riley R."/>
            <person name="Andreopoulos W."/>
            <person name="He G."/>
            <person name="Johnson J."/>
            <person name="Nolan M."/>
            <person name="Tritt A."/>
            <person name="Barry K.W."/>
            <person name="Grigoriev I.V."/>
            <person name="Nagy L.G."/>
            <person name="Hibbett D."/>
            <person name="Henrissat B."/>
            <person name="Matheny P.B."/>
            <person name="Labbe J."/>
            <person name="Martin F.M."/>
        </authorList>
    </citation>
    <scope>NUCLEOTIDE SEQUENCE</scope>
    <source>
        <strain evidence="1">FP105234-sp</strain>
    </source>
</reference>
<proteinExistence type="predicted"/>
<dbReference type="Proteomes" id="UP000814033">
    <property type="component" value="Unassembled WGS sequence"/>
</dbReference>
<comment type="caution">
    <text evidence="1">The sequence shown here is derived from an EMBL/GenBank/DDBJ whole genome shotgun (WGS) entry which is preliminary data.</text>
</comment>
<protein>
    <submittedName>
        <fullName evidence="1">Uncharacterized protein</fullName>
    </submittedName>
</protein>
<reference evidence="1" key="1">
    <citation type="submission" date="2021-02" db="EMBL/GenBank/DDBJ databases">
        <authorList>
            <consortium name="DOE Joint Genome Institute"/>
            <person name="Ahrendt S."/>
            <person name="Looney B.P."/>
            <person name="Miyauchi S."/>
            <person name="Morin E."/>
            <person name="Drula E."/>
            <person name="Courty P.E."/>
            <person name="Chicoki N."/>
            <person name="Fauchery L."/>
            <person name="Kohler A."/>
            <person name="Kuo A."/>
            <person name="Labutti K."/>
            <person name="Pangilinan J."/>
            <person name="Lipzen A."/>
            <person name="Riley R."/>
            <person name="Andreopoulos W."/>
            <person name="He G."/>
            <person name="Johnson J."/>
            <person name="Barry K.W."/>
            <person name="Grigoriev I.V."/>
            <person name="Nagy L."/>
            <person name="Hibbett D."/>
            <person name="Henrissat B."/>
            <person name="Matheny P.B."/>
            <person name="Labbe J."/>
            <person name="Martin F."/>
        </authorList>
    </citation>
    <scope>NUCLEOTIDE SEQUENCE</scope>
    <source>
        <strain evidence="1">FP105234-sp</strain>
    </source>
</reference>
<sequence length="49" mass="5036">MIAGGSVIVSPLGTVLAGPLLDGEGILTADLDLDDIVRGKFDFDVVGRH</sequence>
<evidence type="ECO:0000313" key="2">
    <source>
        <dbReference type="Proteomes" id="UP000814033"/>
    </source>
</evidence>
<evidence type="ECO:0000313" key="1">
    <source>
        <dbReference type="EMBL" id="KAI0041414.1"/>
    </source>
</evidence>
<keyword evidence="2" id="KW-1185">Reference proteome</keyword>
<organism evidence="1 2">
    <name type="scientific">Auriscalpium vulgare</name>
    <dbReference type="NCBI Taxonomy" id="40419"/>
    <lineage>
        <taxon>Eukaryota</taxon>
        <taxon>Fungi</taxon>
        <taxon>Dikarya</taxon>
        <taxon>Basidiomycota</taxon>
        <taxon>Agaricomycotina</taxon>
        <taxon>Agaricomycetes</taxon>
        <taxon>Russulales</taxon>
        <taxon>Auriscalpiaceae</taxon>
        <taxon>Auriscalpium</taxon>
    </lineage>
</organism>